<keyword evidence="3" id="KW-1185">Reference proteome</keyword>
<name>A0A6L8KL01_9BURK</name>
<accession>A0A6L8KL01</accession>
<gene>
    <name evidence="2" type="ORF">GTP46_27980</name>
</gene>
<feature type="coiled-coil region" evidence="1">
    <location>
        <begin position="72"/>
        <end position="99"/>
    </location>
</feature>
<protein>
    <submittedName>
        <fullName evidence="2">Uncharacterized protein</fullName>
    </submittedName>
</protein>
<comment type="caution">
    <text evidence="2">The sequence shown here is derived from an EMBL/GenBank/DDBJ whole genome shotgun (WGS) entry which is preliminary data.</text>
</comment>
<dbReference type="EMBL" id="WWCN01000028">
    <property type="protein sequence ID" value="MYM26472.1"/>
    <property type="molecule type" value="Genomic_DNA"/>
</dbReference>
<proteinExistence type="predicted"/>
<evidence type="ECO:0000256" key="1">
    <source>
        <dbReference type="SAM" id="Coils"/>
    </source>
</evidence>
<dbReference type="RefSeq" id="WP_161009909.1">
    <property type="nucleotide sequence ID" value="NZ_WWCN01000028.1"/>
</dbReference>
<organism evidence="2 3">
    <name type="scientific">Duganella flavida</name>
    <dbReference type="NCBI Taxonomy" id="2692175"/>
    <lineage>
        <taxon>Bacteria</taxon>
        <taxon>Pseudomonadati</taxon>
        <taxon>Pseudomonadota</taxon>
        <taxon>Betaproteobacteria</taxon>
        <taxon>Burkholderiales</taxon>
        <taxon>Oxalobacteraceae</taxon>
        <taxon>Telluria group</taxon>
        <taxon>Duganella</taxon>
    </lineage>
</organism>
<dbReference type="AlphaFoldDB" id="A0A6L8KL01"/>
<reference evidence="2 3" key="1">
    <citation type="submission" date="2019-12" db="EMBL/GenBank/DDBJ databases">
        <title>Novel species isolated from a subtropical stream in China.</title>
        <authorList>
            <person name="Lu H."/>
        </authorList>
    </citation>
    <scope>NUCLEOTIDE SEQUENCE [LARGE SCALE GENOMIC DNA]</scope>
    <source>
        <strain evidence="2 3">FT135W</strain>
    </source>
</reference>
<keyword evidence="1" id="KW-0175">Coiled coil</keyword>
<evidence type="ECO:0000313" key="3">
    <source>
        <dbReference type="Proteomes" id="UP000479335"/>
    </source>
</evidence>
<evidence type="ECO:0000313" key="2">
    <source>
        <dbReference type="EMBL" id="MYM26472.1"/>
    </source>
</evidence>
<sequence>MIELFPDNKIPVTWENVIAHSKKKFGHGFNRQILAQKEWGGRKVVAEAFSEAKNVQRRMHNDTAPKYRNAARAVLQRRIAELEAKNLALVEELEKVRAQKVDEMDVFLNTPRDLRKLIEDYAVNEFGLIRPAIVDEMKSKRATKELVTSAPPHTI</sequence>
<dbReference type="Proteomes" id="UP000479335">
    <property type="component" value="Unassembled WGS sequence"/>
</dbReference>